<evidence type="ECO:0000313" key="3">
    <source>
        <dbReference type="Proteomes" id="UP000598971"/>
    </source>
</evidence>
<reference evidence="2" key="1">
    <citation type="submission" date="2019-10" db="EMBL/GenBank/DDBJ databases">
        <title>Draft genome sequence of Panacibacter sp. KCS-6.</title>
        <authorList>
            <person name="Yim K.J."/>
        </authorList>
    </citation>
    <scope>NUCLEOTIDE SEQUENCE</scope>
    <source>
        <strain evidence="2">KCS-6</strain>
    </source>
</reference>
<keyword evidence="1" id="KW-0732">Signal</keyword>
<sequence length="209" mass="23281">MKTKGVLFYLLFLLPLFSIAQKEPDEKMTLTTKEEKLIKSLRENTSELERSTTSTYAATVINTNFVVPIIRFNTVSKDGADNNQKGNISFFNSIGAGISINWGRLELTTDADKKIINREMNNTFGLQLGLLFAANSSTENNTNIFAPTFSVSLLNFQVGCGYELGTISTKENRFFYTLAYGIPVSKLVKGGFFVWKKTPLPLNTVNGFN</sequence>
<comment type="caution">
    <text evidence="2">The sequence shown here is derived from an EMBL/GenBank/DDBJ whole genome shotgun (WGS) entry which is preliminary data.</text>
</comment>
<dbReference type="EMBL" id="WHPF01000001">
    <property type="protein sequence ID" value="NNV53964.1"/>
    <property type="molecule type" value="Genomic_DNA"/>
</dbReference>
<name>A0A8J8FF29_9BACT</name>
<gene>
    <name evidence="2" type="ORF">GD597_00745</name>
</gene>
<feature type="signal peptide" evidence="1">
    <location>
        <begin position="1"/>
        <end position="20"/>
    </location>
</feature>
<proteinExistence type="predicted"/>
<accession>A0A8J8FF29</accession>
<keyword evidence="3" id="KW-1185">Reference proteome</keyword>
<dbReference type="AlphaFoldDB" id="A0A8J8FF29"/>
<organism evidence="2 3">
    <name type="scientific">Limnovirga soli</name>
    <dbReference type="NCBI Taxonomy" id="2656915"/>
    <lineage>
        <taxon>Bacteria</taxon>
        <taxon>Pseudomonadati</taxon>
        <taxon>Bacteroidota</taxon>
        <taxon>Chitinophagia</taxon>
        <taxon>Chitinophagales</taxon>
        <taxon>Chitinophagaceae</taxon>
        <taxon>Limnovirga</taxon>
    </lineage>
</organism>
<dbReference type="RefSeq" id="WP_171605879.1">
    <property type="nucleotide sequence ID" value="NZ_WHPF01000001.1"/>
</dbReference>
<protein>
    <submittedName>
        <fullName evidence="2">Uncharacterized protein</fullName>
    </submittedName>
</protein>
<evidence type="ECO:0000313" key="2">
    <source>
        <dbReference type="EMBL" id="NNV53964.1"/>
    </source>
</evidence>
<feature type="chain" id="PRO_5035164347" evidence="1">
    <location>
        <begin position="21"/>
        <end position="209"/>
    </location>
</feature>
<dbReference type="Proteomes" id="UP000598971">
    <property type="component" value="Unassembled WGS sequence"/>
</dbReference>
<evidence type="ECO:0000256" key="1">
    <source>
        <dbReference type="SAM" id="SignalP"/>
    </source>
</evidence>